<dbReference type="PANTHER" id="PTHR46472:SF1">
    <property type="entry name" value="NUCLEOREDOXIN"/>
    <property type="match status" value="1"/>
</dbReference>
<dbReference type="OrthoDB" id="9440957at2759"/>
<dbReference type="SUPFAM" id="SSF52833">
    <property type="entry name" value="Thioredoxin-like"/>
    <property type="match status" value="2"/>
</dbReference>
<dbReference type="GO" id="GO:0031397">
    <property type="term" value="P:negative regulation of protein ubiquitination"/>
    <property type="evidence" value="ECO:0007669"/>
    <property type="project" value="TreeGrafter"/>
</dbReference>
<evidence type="ECO:0000313" key="2">
    <source>
        <dbReference type="EnsemblMetazoa" id="XP_004929113.2"/>
    </source>
</evidence>
<reference evidence="3" key="1">
    <citation type="journal article" date="2008" name="Insect Biochem. Mol. Biol.">
        <title>The genome of a lepidopteran model insect, the silkworm Bombyx mori.</title>
        <authorList>
            <consortium name="International Silkworm Genome Consortium"/>
        </authorList>
    </citation>
    <scope>NUCLEOTIDE SEQUENCE [LARGE SCALE GENOMIC DNA]</scope>
    <source>
        <strain evidence="3">p50T</strain>
    </source>
</reference>
<dbReference type="KEGG" id="bmor:101746437"/>
<name>A0A8R2AJ86_BOMMO</name>
<dbReference type="PANTHER" id="PTHR46472">
    <property type="entry name" value="NUCLEOREDOXIN"/>
    <property type="match status" value="1"/>
</dbReference>
<dbReference type="InterPro" id="IPR012336">
    <property type="entry name" value="Thioredoxin-like_fold"/>
</dbReference>
<protein>
    <recommendedName>
        <fullName evidence="1">Thioredoxin domain-containing protein</fullName>
    </recommendedName>
</protein>
<dbReference type="InterPro" id="IPR013766">
    <property type="entry name" value="Thioredoxin_domain"/>
</dbReference>
<accession>A0A8R2AJ86</accession>
<dbReference type="GO" id="GO:0004791">
    <property type="term" value="F:thioredoxin-disulfide reductase (NADPH) activity"/>
    <property type="evidence" value="ECO:0007669"/>
    <property type="project" value="TreeGrafter"/>
</dbReference>
<dbReference type="Proteomes" id="UP000005204">
    <property type="component" value="Unassembled WGS sequence"/>
</dbReference>
<sequence length="470" mass="52178">MDWREKLFGKVLVKCESVSQGGQYDNVPTVEALNDCVEAGEGAVCGIYFSFANISDNSDDFGLRLEEIHRRVHPRLQVVQVVLWAHVGTPEGPVEREAGFYKSLMGKPWFAVPYHDVDIKRRLTQKYSIAVGVPTLVIRGRPVRDALLEDPLGERFPWPAPPLTEVLRGIQLQGEGETKLYEDLPGDALRVFYFAAHWCPPCRTFAPSLCAALSAVRKRRAKYANTQLIIVSSDRSEQSYNRTVQSVAAANALAVPWSAAEARGALPTALGVAGIPALVIANGDGTVLTTNGRQKLAADPTGLNFPWSQRPLSVLTEQALLKMARHPAIVLFVDDEDSEIEFAESVLTPAAESYYEECSIQYPGFCPHQSSSDDETLDFDYPPRKSKKRPFKHVMFYVGVDGTDTADMLREHICLDDAVPLLTAIDFPKQRMFTMKYGDEITTHSVQNFLDAYLSGNADFKPLKPYSDKC</sequence>
<dbReference type="PROSITE" id="PS51352">
    <property type="entry name" value="THIOREDOXIN_2"/>
    <property type="match status" value="1"/>
</dbReference>
<evidence type="ECO:0000313" key="3">
    <source>
        <dbReference type="Proteomes" id="UP000005204"/>
    </source>
</evidence>
<dbReference type="Pfam" id="PF13905">
    <property type="entry name" value="Thioredoxin_8"/>
    <property type="match status" value="1"/>
</dbReference>
<dbReference type="RefSeq" id="XP_004929113.2">
    <property type="nucleotide sequence ID" value="XM_004929056.5"/>
</dbReference>
<dbReference type="InterPro" id="IPR036249">
    <property type="entry name" value="Thioredoxin-like_sf"/>
</dbReference>
<dbReference type="GO" id="GO:0005634">
    <property type="term" value="C:nucleus"/>
    <property type="evidence" value="ECO:0007669"/>
    <property type="project" value="TreeGrafter"/>
</dbReference>
<reference evidence="2" key="2">
    <citation type="submission" date="2022-06" db="UniProtKB">
        <authorList>
            <consortium name="EnsemblMetazoa"/>
        </authorList>
    </citation>
    <scope>IDENTIFICATION</scope>
    <source>
        <strain evidence="2">p50T (Dazao)</strain>
    </source>
</reference>
<dbReference type="GeneID" id="101746437"/>
<dbReference type="Gene3D" id="3.40.30.10">
    <property type="entry name" value="Glutaredoxin"/>
    <property type="match status" value="3"/>
</dbReference>
<proteinExistence type="predicted"/>
<evidence type="ECO:0000259" key="1">
    <source>
        <dbReference type="PROSITE" id="PS51352"/>
    </source>
</evidence>
<dbReference type="GO" id="GO:0030178">
    <property type="term" value="P:negative regulation of Wnt signaling pathway"/>
    <property type="evidence" value="ECO:0007669"/>
    <property type="project" value="TreeGrafter"/>
</dbReference>
<dbReference type="AlphaFoldDB" id="A0A8R2AJ86"/>
<organism evidence="2 3">
    <name type="scientific">Bombyx mori</name>
    <name type="common">Silk moth</name>
    <dbReference type="NCBI Taxonomy" id="7091"/>
    <lineage>
        <taxon>Eukaryota</taxon>
        <taxon>Metazoa</taxon>
        <taxon>Ecdysozoa</taxon>
        <taxon>Arthropoda</taxon>
        <taxon>Hexapoda</taxon>
        <taxon>Insecta</taxon>
        <taxon>Pterygota</taxon>
        <taxon>Neoptera</taxon>
        <taxon>Endopterygota</taxon>
        <taxon>Lepidoptera</taxon>
        <taxon>Glossata</taxon>
        <taxon>Ditrysia</taxon>
        <taxon>Bombycoidea</taxon>
        <taxon>Bombycidae</taxon>
        <taxon>Bombycinae</taxon>
        <taxon>Bombyx</taxon>
    </lineage>
</organism>
<feature type="domain" description="Thioredoxin" evidence="1">
    <location>
        <begin position="154"/>
        <end position="325"/>
    </location>
</feature>
<keyword evidence="3" id="KW-1185">Reference proteome</keyword>
<dbReference type="EnsemblMetazoa" id="XM_004929056.4">
    <property type="protein sequence ID" value="XP_004929113.2"/>
    <property type="gene ID" value="LOC101746437"/>
</dbReference>